<dbReference type="InterPro" id="IPR036148">
    <property type="entry name" value="MmgE/PrpD_sf"/>
</dbReference>
<dbReference type="RefSeq" id="WP_341418419.1">
    <property type="nucleotide sequence ID" value="NZ_JBBPCC010000020.1"/>
</dbReference>
<dbReference type="InterPro" id="IPR045336">
    <property type="entry name" value="MmgE_PrpD_N"/>
</dbReference>
<feature type="domain" description="MmgE/PrpD C-terminal" evidence="3">
    <location>
        <begin position="270"/>
        <end position="416"/>
    </location>
</feature>
<organism evidence="4 5">
    <name type="scientific">Paenibacillus filicis</name>
    <dbReference type="NCBI Taxonomy" id="669464"/>
    <lineage>
        <taxon>Bacteria</taxon>
        <taxon>Bacillati</taxon>
        <taxon>Bacillota</taxon>
        <taxon>Bacilli</taxon>
        <taxon>Bacillales</taxon>
        <taxon>Paenibacillaceae</taxon>
        <taxon>Paenibacillus</taxon>
    </lineage>
</organism>
<keyword evidence="5" id="KW-1185">Reference proteome</keyword>
<protein>
    <submittedName>
        <fullName evidence="4">MmgE/PrpD family protein</fullName>
    </submittedName>
</protein>
<dbReference type="Proteomes" id="UP001469365">
    <property type="component" value="Unassembled WGS sequence"/>
</dbReference>
<dbReference type="PANTHER" id="PTHR16943">
    <property type="entry name" value="2-METHYLCITRATE DEHYDRATASE-RELATED"/>
    <property type="match status" value="1"/>
</dbReference>
<evidence type="ECO:0000313" key="5">
    <source>
        <dbReference type="Proteomes" id="UP001469365"/>
    </source>
</evidence>
<gene>
    <name evidence="4" type="ORF">WMW72_25585</name>
</gene>
<evidence type="ECO:0000313" key="4">
    <source>
        <dbReference type="EMBL" id="MEK8131284.1"/>
    </source>
</evidence>
<comment type="caution">
    <text evidence="4">The sequence shown here is derived from an EMBL/GenBank/DDBJ whole genome shotgun (WGS) entry which is preliminary data.</text>
</comment>
<sequence>MIGIANPSFEQFIRAILAMRSAPLPESAIVRAKHILADLAGCAWLGGQTSELGQLAGRIGQAEQTAVAVVPLLGQSRFAAPESSALYHGTATVALEMEEGNALAKGHPGAHVFPAAWAAAVQAGSSGEAFIRAFVLGYEAAARLAYAAQLKPGFHAHGTWGAVGGCLAAGLLYESPDEDIVGAALLAASLPLASASAANGTGASVRNLYAGWSGWSSLQAFQLFRDGFRSHPDVVHQVWNGLIAERLEEGRLLDRLAAPLLVERNYFKLYPSCRFAHAPIEALQQLLHTHRWQPDEVAEVFVETHRLAMDMKTAAPPNPLAAMFSIPFLLALTAWGYGPYLQEDDPLLRDSRLLDWAGRVQVSEDLQLTAQLPSVRAARVRVRLRSGEAYEALVEFPSGGEERPLDTERLLDKFSRWPARESSGELDRLLADALQLEKFEYVVNWAVGPHQYI</sequence>
<evidence type="ECO:0000259" key="2">
    <source>
        <dbReference type="Pfam" id="PF03972"/>
    </source>
</evidence>
<dbReference type="PANTHER" id="PTHR16943:SF8">
    <property type="entry name" value="2-METHYLCITRATE DEHYDRATASE"/>
    <property type="match status" value="1"/>
</dbReference>
<dbReference type="Pfam" id="PF19305">
    <property type="entry name" value="MmgE_PrpD_C"/>
    <property type="match status" value="1"/>
</dbReference>
<proteinExistence type="inferred from homology"/>
<dbReference type="InterPro" id="IPR042183">
    <property type="entry name" value="MmgE/PrpD_sf_1"/>
</dbReference>
<dbReference type="Pfam" id="PF03972">
    <property type="entry name" value="MmgE_PrpD_N"/>
    <property type="match status" value="1"/>
</dbReference>
<dbReference type="InterPro" id="IPR005656">
    <property type="entry name" value="MmgE_PrpD"/>
</dbReference>
<comment type="similarity">
    <text evidence="1">Belongs to the PrpD family.</text>
</comment>
<dbReference type="Gene3D" id="1.10.4100.10">
    <property type="entry name" value="2-methylcitrate dehydratase PrpD"/>
    <property type="match status" value="1"/>
</dbReference>
<accession>A0ABU9DQY3</accession>
<dbReference type="SUPFAM" id="SSF103378">
    <property type="entry name" value="2-methylcitrate dehydratase PrpD"/>
    <property type="match status" value="1"/>
</dbReference>
<evidence type="ECO:0000259" key="3">
    <source>
        <dbReference type="Pfam" id="PF19305"/>
    </source>
</evidence>
<dbReference type="EMBL" id="JBBPCC010000020">
    <property type="protein sequence ID" value="MEK8131284.1"/>
    <property type="molecule type" value="Genomic_DNA"/>
</dbReference>
<name>A0ABU9DQY3_9BACL</name>
<feature type="domain" description="MmgE/PrpD N-terminal" evidence="2">
    <location>
        <begin position="12"/>
        <end position="241"/>
    </location>
</feature>
<dbReference type="InterPro" id="IPR045337">
    <property type="entry name" value="MmgE_PrpD_C"/>
</dbReference>
<dbReference type="Gene3D" id="3.30.1330.120">
    <property type="entry name" value="2-methylcitrate dehydratase PrpD"/>
    <property type="match status" value="1"/>
</dbReference>
<evidence type="ECO:0000256" key="1">
    <source>
        <dbReference type="ARBA" id="ARBA00006174"/>
    </source>
</evidence>
<dbReference type="InterPro" id="IPR042188">
    <property type="entry name" value="MmgE/PrpD_sf_2"/>
</dbReference>
<reference evidence="4 5" key="1">
    <citation type="submission" date="2024-04" db="EMBL/GenBank/DDBJ databases">
        <title>draft genome sequnece of Paenibacillus filicis.</title>
        <authorList>
            <person name="Kim D.-U."/>
        </authorList>
    </citation>
    <scope>NUCLEOTIDE SEQUENCE [LARGE SCALE GENOMIC DNA]</scope>
    <source>
        <strain evidence="4 5">KACC14197</strain>
    </source>
</reference>